<proteinExistence type="predicted"/>
<keyword evidence="2" id="KW-0812">Transmembrane</keyword>
<keyword evidence="2" id="KW-1133">Transmembrane helix</keyword>
<protein>
    <recommendedName>
        <fullName evidence="5">DUF4190 domain-containing protein</fullName>
    </recommendedName>
</protein>
<comment type="caution">
    <text evidence="3">The sequence shown here is derived from an EMBL/GenBank/DDBJ whole genome shotgun (WGS) entry which is preliminary data.</text>
</comment>
<feature type="compositionally biased region" description="Low complexity" evidence="1">
    <location>
        <begin position="65"/>
        <end position="91"/>
    </location>
</feature>
<gene>
    <name evidence="3" type="ORF">IAD19_03295</name>
</gene>
<reference evidence="3" key="2">
    <citation type="journal article" date="2021" name="PeerJ">
        <title>Extensive microbial diversity within the chicken gut microbiome revealed by metagenomics and culture.</title>
        <authorList>
            <person name="Gilroy R."/>
            <person name="Ravi A."/>
            <person name="Getino M."/>
            <person name="Pursley I."/>
            <person name="Horton D.L."/>
            <person name="Alikhan N.F."/>
            <person name="Baker D."/>
            <person name="Gharbi K."/>
            <person name="Hall N."/>
            <person name="Watson M."/>
            <person name="Adriaenssens E.M."/>
            <person name="Foster-Nyarko E."/>
            <person name="Jarju S."/>
            <person name="Secka A."/>
            <person name="Antonio M."/>
            <person name="Oren A."/>
            <person name="Chaudhuri R.R."/>
            <person name="La Ragione R."/>
            <person name="Hildebrand F."/>
            <person name="Pallen M.J."/>
        </authorList>
    </citation>
    <scope>NUCLEOTIDE SEQUENCE</scope>
    <source>
        <strain evidence="3">4509</strain>
    </source>
</reference>
<dbReference type="EMBL" id="DVMX01000061">
    <property type="protein sequence ID" value="HIU41556.1"/>
    <property type="molecule type" value="Genomic_DNA"/>
</dbReference>
<feature type="region of interest" description="Disordered" evidence="1">
    <location>
        <begin position="1"/>
        <end position="118"/>
    </location>
</feature>
<evidence type="ECO:0000256" key="2">
    <source>
        <dbReference type="SAM" id="Phobius"/>
    </source>
</evidence>
<feature type="compositionally biased region" description="Pro residues" evidence="1">
    <location>
        <begin position="92"/>
        <end position="112"/>
    </location>
</feature>
<accession>A0A9D1IRU7</accession>
<sequence>MMDPINLEQGGYPPPAETAQAPQAKEQNQVNSDSAPQQAPRPAGPAMPQTQAYSQAPFTPPQPNYAPGYYGAPPMQNYPNPYQNPYYGQQAPVPPPPPYSQQPPYPQQPVNPHPNAKPQYKPEGLAVAAMVLGICSVVMGSLVCAILALVFSSRVKGHYPNGNLGPNTTYVKVGKICGAVGLGISIFAIVLIIVCLILLVTNGTIDYLYNYPYYLNY</sequence>
<dbReference type="Proteomes" id="UP000824082">
    <property type="component" value="Unassembled WGS sequence"/>
</dbReference>
<name>A0A9D1IRU7_9FIRM</name>
<evidence type="ECO:0000256" key="1">
    <source>
        <dbReference type="SAM" id="MobiDB-lite"/>
    </source>
</evidence>
<feature type="transmembrane region" description="Helical" evidence="2">
    <location>
        <begin position="125"/>
        <end position="153"/>
    </location>
</feature>
<feature type="transmembrane region" description="Helical" evidence="2">
    <location>
        <begin position="173"/>
        <end position="200"/>
    </location>
</feature>
<feature type="compositionally biased region" description="Low complexity" evidence="1">
    <location>
        <begin position="17"/>
        <end position="27"/>
    </location>
</feature>
<keyword evidence="2" id="KW-0472">Membrane</keyword>
<evidence type="ECO:0008006" key="5">
    <source>
        <dbReference type="Google" id="ProtNLM"/>
    </source>
</evidence>
<reference evidence="3" key="1">
    <citation type="submission" date="2020-10" db="EMBL/GenBank/DDBJ databases">
        <authorList>
            <person name="Gilroy R."/>
        </authorList>
    </citation>
    <scope>NUCLEOTIDE SEQUENCE</scope>
    <source>
        <strain evidence="3">4509</strain>
    </source>
</reference>
<organism evidence="3 4">
    <name type="scientific">Candidatus Egerieicola faecale</name>
    <dbReference type="NCBI Taxonomy" id="2840774"/>
    <lineage>
        <taxon>Bacteria</taxon>
        <taxon>Bacillati</taxon>
        <taxon>Bacillota</taxon>
        <taxon>Clostridia</taxon>
        <taxon>Eubacteriales</taxon>
        <taxon>Oscillospiraceae</taxon>
        <taxon>Oscillospiraceae incertae sedis</taxon>
        <taxon>Candidatus Egerieicola</taxon>
    </lineage>
</organism>
<dbReference type="AlphaFoldDB" id="A0A9D1IRU7"/>
<evidence type="ECO:0000313" key="4">
    <source>
        <dbReference type="Proteomes" id="UP000824082"/>
    </source>
</evidence>
<evidence type="ECO:0000313" key="3">
    <source>
        <dbReference type="EMBL" id="HIU41556.1"/>
    </source>
</evidence>
<feature type="compositionally biased region" description="Low complexity" evidence="1">
    <location>
        <begin position="35"/>
        <end position="49"/>
    </location>
</feature>